<gene>
    <name evidence="1" type="ORF">HRJ34_27270</name>
</gene>
<dbReference type="EMBL" id="CP059319">
    <property type="protein sequence ID" value="QTH21946.1"/>
    <property type="molecule type" value="Genomic_DNA"/>
</dbReference>
<accession>A0A975HDZ9</accession>
<sequence length="209" mass="23214">MRIGHALAIGIVLTLPPPIDRAAAAPLRIEPKGPYVHRGTGFVFPERAGDFRRTSIIEYDDEATDVSAGYSYAVPTPERTTIATVYVYPVPPVADTADPATRKAQQDRFCREHFDTIKAEVAEKHRSTVVVEESKVASPSPNHRQPGLRAAFTFEDVFRGKEQPLRSEARLFCHVDGQWLIAYRFTAPAGHDLSPDIARLTAALPWPRQ</sequence>
<dbReference type="AlphaFoldDB" id="A0A975HDZ9"/>
<reference evidence="1" key="2">
    <citation type="submission" date="2021-04" db="EMBL/GenBank/DDBJ databases">
        <title>Isolation and genomic analysis of the ibuprofen-degrading bacterium Sphingomonas strain MPO218.</title>
        <authorList>
            <person name="Aulestia M."/>
            <person name="Flores A."/>
            <person name="Mangas E.L."/>
            <person name="Perez-Pulido A.J."/>
            <person name="Santero E."/>
            <person name="Camacho E.M."/>
        </authorList>
    </citation>
    <scope>NUCLEOTIDE SEQUENCE</scope>
    <source>
        <strain evidence="1">MPO218</strain>
    </source>
</reference>
<protein>
    <submittedName>
        <fullName evidence="1">Uncharacterized protein</fullName>
    </submittedName>
</protein>
<name>A0A975HDZ9_9SPHN</name>
<organism evidence="1 2">
    <name type="scientific">Rhizorhabdus wittichii</name>
    <dbReference type="NCBI Taxonomy" id="160791"/>
    <lineage>
        <taxon>Bacteria</taxon>
        <taxon>Pseudomonadati</taxon>
        <taxon>Pseudomonadota</taxon>
        <taxon>Alphaproteobacteria</taxon>
        <taxon>Sphingomonadales</taxon>
        <taxon>Sphingomonadaceae</taxon>
        <taxon>Rhizorhabdus</taxon>
    </lineage>
</organism>
<reference evidence="1" key="1">
    <citation type="submission" date="2020-07" db="EMBL/GenBank/DDBJ databases">
        <authorList>
            <person name="Camacho E."/>
        </authorList>
    </citation>
    <scope>NUCLEOTIDE SEQUENCE</scope>
    <source>
        <strain evidence="1">MPO218</strain>
    </source>
</reference>
<evidence type="ECO:0000313" key="2">
    <source>
        <dbReference type="Proteomes" id="UP000664914"/>
    </source>
</evidence>
<evidence type="ECO:0000313" key="1">
    <source>
        <dbReference type="EMBL" id="QTH21946.1"/>
    </source>
</evidence>
<dbReference type="Proteomes" id="UP000664914">
    <property type="component" value="Chromosome"/>
</dbReference>
<proteinExistence type="predicted"/>